<dbReference type="Gene3D" id="1.10.630.10">
    <property type="entry name" value="Cytochrome P450"/>
    <property type="match status" value="1"/>
</dbReference>
<evidence type="ECO:0000256" key="2">
    <source>
        <dbReference type="ARBA" id="ARBA00004370"/>
    </source>
</evidence>
<comment type="subcellular location">
    <subcellularLocation>
        <location evidence="2">Membrane</location>
    </subcellularLocation>
</comment>
<dbReference type="SUPFAM" id="SSF48264">
    <property type="entry name" value="Cytochrome P450"/>
    <property type="match status" value="1"/>
</dbReference>
<keyword evidence="4" id="KW-0349">Heme</keyword>
<gene>
    <name evidence="10" type="ORF">POM88_038189</name>
</gene>
<reference evidence="10" key="1">
    <citation type="submission" date="2023-02" db="EMBL/GenBank/DDBJ databases">
        <title>Genome of toxic invasive species Heracleum sosnowskyi carries increased number of genes despite the absence of recent whole-genome duplications.</title>
        <authorList>
            <person name="Schelkunov M."/>
            <person name="Shtratnikova V."/>
            <person name="Makarenko M."/>
            <person name="Klepikova A."/>
            <person name="Omelchenko D."/>
            <person name="Novikova G."/>
            <person name="Obukhova E."/>
            <person name="Bogdanov V."/>
            <person name="Penin A."/>
            <person name="Logacheva M."/>
        </authorList>
    </citation>
    <scope>NUCLEOTIDE SEQUENCE</scope>
    <source>
        <strain evidence="10">Hsosn_3</strain>
        <tissue evidence="10">Leaf</tissue>
    </source>
</reference>
<evidence type="ECO:0000256" key="8">
    <source>
        <dbReference type="ARBA" id="ARBA00023033"/>
    </source>
</evidence>
<dbReference type="GO" id="GO:0005506">
    <property type="term" value="F:iron ion binding"/>
    <property type="evidence" value="ECO:0007669"/>
    <property type="project" value="InterPro"/>
</dbReference>
<comment type="similarity">
    <text evidence="3">Belongs to the cytochrome P450 family.</text>
</comment>
<evidence type="ECO:0000256" key="7">
    <source>
        <dbReference type="ARBA" id="ARBA00023004"/>
    </source>
</evidence>
<evidence type="ECO:0008006" key="12">
    <source>
        <dbReference type="Google" id="ProtNLM"/>
    </source>
</evidence>
<protein>
    <recommendedName>
        <fullName evidence="12">Cytochrome P450</fullName>
    </recommendedName>
</protein>
<dbReference type="GO" id="GO:0016705">
    <property type="term" value="F:oxidoreductase activity, acting on paired donors, with incorporation or reduction of molecular oxygen"/>
    <property type="evidence" value="ECO:0007669"/>
    <property type="project" value="InterPro"/>
</dbReference>
<dbReference type="GO" id="GO:0020037">
    <property type="term" value="F:heme binding"/>
    <property type="evidence" value="ECO:0007669"/>
    <property type="project" value="InterPro"/>
</dbReference>
<reference evidence="10" key="2">
    <citation type="submission" date="2023-05" db="EMBL/GenBank/DDBJ databases">
        <authorList>
            <person name="Schelkunov M.I."/>
        </authorList>
    </citation>
    <scope>NUCLEOTIDE SEQUENCE</scope>
    <source>
        <strain evidence="10">Hsosn_3</strain>
        <tissue evidence="10">Leaf</tissue>
    </source>
</reference>
<evidence type="ECO:0000256" key="3">
    <source>
        <dbReference type="ARBA" id="ARBA00010617"/>
    </source>
</evidence>
<evidence type="ECO:0000256" key="1">
    <source>
        <dbReference type="ARBA" id="ARBA00001971"/>
    </source>
</evidence>
<sequence length="123" mass="13581">MSLRLGSVPTLVVSSPAAAELVLKTHDKVFASRPERQIGEYLGYGSKGMAVAKYGTYWRSGVTRRLKVLGQEFDKILETIIDDHEQEASNGNKELDELDMDETFALSLLRSTHLLAVPTSRAS</sequence>
<name>A0AAD8HRJ1_9APIA</name>
<dbReference type="AlphaFoldDB" id="A0AAD8HRJ1"/>
<dbReference type="InterPro" id="IPR036396">
    <property type="entry name" value="Cyt_P450_sf"/>
</dbReference>
<dbReference type="PANTHER" id="PTHR47943">
    <property type="entry name" value="CYTOCHROME P450 93A3-LIKE"/>
    <property type="match status" value="1"/>
</dbReference>
<evidence type="ECO:0000256" key="9">
    <source>
        <dbReference type="ARBA" id="ARBA00023136"/>
    </source>
</evidence>
<evidence type="ECO:0000256" key="4">
    <source>
        <dbReference type="ARBA" id="ARBA00022617"/>
    </source>
</evidence>
<evidence type="ECO:0000256" key="6">
    <source>
        <dbReference type="ARBA" id="ARBA00023002"/>
    </source>
</evidence>
<keyword evidence="8" id="KW-0503">Monooxygenase</keyword>
<keyword evidence="9" id="KW-0472">Membrane</keyword>
<comment type="caution">
    <text evidence="10">The sequence shown here is derived from an EMBL/GenBank/DDBJ whole genome shotgun (WGS) entry which is preliminary data.</text>
</comment>
<dbReference type="GO" id="GO:0004497">
    <property type="term" value="F:monooxygenase activity"/>
    <property type="evidence" value="ECO:0007669"/>
    <property type="project" value="UniProtKB-KW"/>
</dbReference>
<dbReference type="Proteomes" id="UP001237642">
    <property type="component" value="Unassembled WGS sequence"/>
</dbReference>
<proteinExistence type="inferred from homology"/>
<keyword evidence="11" id="KW-1185">Reference proteome</keyword>
<evidence type="ECO:0000256" key="5">
    <source>
        <dbReference type="ARBA" id="ARBA00022723"/>
    </source>
</evidence>
<accession>A0AAD8HRJ1</accession>
<dbReference type="EMBL" id="JAUIZM010000008">
    <property type="protein sequence ID" value="KAK1372097.1"/>
    <property type="molecule type" value="Genomic_DNA"/>
</dbReference>
<dbReference type="PANTHER" id="PTHR47943:SF9">
    <property type="entry name" value="CYTOCHROME P450"/>
    <property type="match status" value="1"/>
</dbReference>
<keyword evidence="5" id="KW-0479">Metal-binding</keyword>
<keyword evidence="7" id="KW-0408">Iron</keyword>
<organism evidence="10 11">
    <name type="scientific">Heracleum sosnowskyi</name>
    <dbReference type="NCBI Taxonomy" id="360622"/>
    <lineage>
        <taxon>Eukaryota</taxon>
        <taxon>Viridiplantae</taxon>
        <taxon>Streptophyta</taxon>
        <taxon>Embryophyta</taxon>
        <taxon>Tracheophyta</taxon>
        <taxon>Spermatophyta</taxon>
        <taxon>Magnoliopsida</taxon>
        <taxon>eudicotyledons</taxon>
        <taxon>Gunneridae</taxon>
        <taxon>Pentapetalae</taxon>
        <taxon>asterids</taxon>
        <taxon>campanulids</taxon>
        <taxon>Apiales</taxon>
        <taxon>Apiaceae</taxon>
        <taxon>Apioideae</taxon>
        <taxon>apioid superclade</taxon>
        <taxon>Tordylieae</taxon>
        <taxon>Tordyliinae</taxon>
        <taxon>Heracleum</taxon>
    </lineage>
</organism>
<evidence type="ECO:0000313" key="11">
    <source>
        <dbReference type="Proteomes" id="UP001237642"/>
    </source>
</evidence>
<dbReference type="GO" id="GO:0016020">
    <property type="term" value="C:membrane"/>
    <property type="evidence" value="ECO:0007669"/>
    <property type="project" value="UniProtKB-SubCell"/>
</dbReference>
<evidence type="ECO:0000313" key="10">
    <source>
        <dbReference type="EMBL" id="KAK1372097.1"/>
    </source>
</evidence>
<comment type="cofactor">
    <cofactor evidence="1">
        <name>heme</name>
        <dbReference type="ChEBI" id="CHEBI:30413"/>
    </cofactor>
</comment>
<keyword evidence="6" id="KW-0560">Oxidoreductase</keyword>